<dbReference type="GO" id="GO:0008270">
    <property type="term" value="F:zinc ion binding"/>
    <property type="evidence" value="ECO:0007669"/>
    <property type="project" value="UniProtKB-UniRule"/>
</dbReference>
<evidence type="ECO:0000313" key="3">
    <source>
        <dbReference type="Proteomes" id="UP001454036"/>
    </source>
</evidence>
<comment type="caution">
    <text evidence="2">The sequence shown here is derived from an EMBL/GenBank/DDBJ whole genome shotgun (WGS) entry which is preliminary data.</text>
</comment>
<keyword evidence="1" id="KW-0862">Zinc</keyword>
<dbReference type="InterPro" id="IPR031052">
    <property type="entry name" value="FHY3/FAR1"/>
</dbReference>
<comment type="subcellular location">
    <subcellularLocation>
        <location evidence="1">Nucleus</location>
    </subcellularLocation>
</comment>
<sequence>MVEKYDLQNNEWLKRLYDRKEKWASVYGRHTFCANMSVTERSESMNSKLKEYVSYKYDLLCVFQHFERLLEDRCYEESKVSAKAKQSYSFLAYPMEILKHATSFYTPKIFKIFNKNYGMAWNCDMIMSKVENISEFKVI</sequence>
<dbReference type="GO" id="GO:0006355">
    <property type="term" value="P:regulation of DNA-templated transcription"/>
    <property type="evidence" value="ECO:0007669"/>
    <property type="project" value="UniProtKB-UniRule"/>
</dbReference>
<gene>
    <name evidence="2" type="ORF">LIER_20439</name>
</gene>
<organism evidence="2 3">
    <name type="scientific">Lithospermum erythrorhizon</name>
    <name type="common">Purple gromwell</name>
    <name type="synonym">Lithospermum officinale var. erythrorhizon</name>
    <dbReference type="NCBI Taxonomy" id="34254"/>
    <lineage>
        <taxon>Eukaryota</taxon>
        <taxon>Viridiplantae</taxon>
        <taxon>Streptophyta</taxon>
        <taxon>Embryophyta</taxon>
        <taxon>Tracheophyta</taxon>
        <taxon>Spermatophyta</taxon>
        <taxon>Magnoliopsida</taxon>
        <taxon>eudicotyledons</taxon>
        <taxon>Gunneridae</taxon>
        <taxon>Pentapetalae</taxon>
        <taxon>asterids</taxon>
        <taxon>lamiids</taxon>
        <taxon>Boraginales</taxon>
        <taxon>Boraginaceae</taxon>
        <taxon>Boraginoideae</taxon>
        <taxon>Lithospermeae</taxon>
        <taxon>Lithospermum</taxon>
    </lineage>
</organism>
<accession>A0AAV3QLI8</accession>
<evidence type="ECO:0000313" key="2">
    <source>
        <dbReference type="EMBL" id="GAA0164909.1"/>
    </source>
</evidence>
<keyword evidence="1" id="KW-0479">Metal-binding</keyword>
<comment type="function">
    <text evidence="1">Putative transcription activator involved in regulating light control of development.</text>
</comment>
<dbReference type="AlphaFoldDB" id="A0AAV3QLI8"/>
<dbReference type="Proteomes" id="UP001454036">
    <property type="component" value="Unassembled WGS sequence"/>
</dbReference>
<dbReference type="PANTHER" id="PTHR31669">
    <property type="entry name" value="PROTEIN FAR1-RELATED SEQUENCE 10-RELATED"/>
    <property type="match status" value="1"/>
</dbReference>
<protein>
    <recommendedName>
        <fullName evidence="1">Protein FAR1-RELATED SEQUENCE</fullName>
    </recommendedName>
</protein>
<reference evidence="2 3" key="1">
    <citation type="submission" date="2024-01" db="EMBL/GenBank/DDBJ databases">
        <title>The complete chloroplast genome sequence of Lithospermum erythrorhizon: insights into the phylogenetic relationship among Boraginaceae species and the maternal lineages of purple gromwells.</title>
        <authorList>
            <person name="Okada T."/>
            <person name="Watanabe K."/>
        </authorList>
    </citation>
    <scope>NUCLEOTIDE SEQUENCE [LARGE SCALE GENOMIC DNA]</scope>
</reference>
<keyword evidence="1" id="KW-0539">Nucleus</keyword>
<proteinExistence type="inferred from homology"/>
<keyword evidence="1" id="KW-0863">Zinc-finger</keyword>
<comment type="similarity">
    <text evidence="1">Belongs to the FHY3/FAR1 family.</text>
</comment>
<name>A0AAV3QLI8_LITER</name>
<dbReference type="EMBL" id="BAABME010005192">
    <property type="protein sequence ID" value="GAA0164909.1"/>
    <property type="molecule type" value="Genomic_DNA"/>
</dbReference>
<dbReference type="GO" id="GO:0005634">
    <property type="term" value="C:nucleus"/>
    <property type="evidence" value="ECO:0007669"/>
    <property type="project" value="UniProtKB-SubCell"/>
</dbReference>
<keyword evidence="3" id="KW-1185">Reference proteome</keyword>
<dbReference type="PANTHER" id="PTHR31669:SF299">
    <property type="entry name" value="PROTEIN FAR1-RELATED SEQUENCE"/>
    <property type="match status" value="1"/>
</dbReference>
<evidence type="ECO:0000256" key="1">
    <source>
        <dbReference type="RuleBase" id="RU367018"/>
    </source>
</evidence>